<dbReference type="GO" id="GO:0140359">
    <property type="term" value="F:ABC-type transporter activity"/>
    <property type="evidence" value="ECO:0007669"/>
    <property type="project" value="InterPro"/>
</dbReference>
<dbReference type="GO" id="GO:0005524">
    <property type="term" value="F:ATP binding"/>
    <property type="evidence" value="ECO:0007669"/>
    <property type="project" value="UniProtKB-KW"/>
</dbReference>
<evidence type="ECO:0000256" key="4">
    <source>
        <dbReference type="ARBA" id="ARBA00022840"/>
    </source>
</evidence>
<dbReference type="GO" id="GO:0016020">
    <property type="term" value="C:membrane"/>
    <property type="evidence" value="ECO:0007669"/>
    <property type="project" value="InterPro"/>
</dbReference>
<dbReference type="EMBL" id="AE017226">
    <property type="protein sequence ID" value="AAS11934.1"/>
    <property type="molecule type" value="Genomic_DNA"/>
</dbReference>
<gene>
    <name evidence="6" type="ordered locus">TDE_1417</name>
</gene>
<dbReference type="Gene3D" id="3.40.50.300">
    <property type="entry name" value="P-loop containing nucleotide triphosphate hydrolases"/>
    <property type="match status" value="1"/>
</dbReference>
<feature type="domain" description="ABC transporter" evidence="5">
    <location>
        <begin position="46"/>
        <end position="267"/>
    </location>
</feature>
<dbReference type="PATRIC" id="fig|243275.7.peg.1359"/>
<dbReference type="SMART" id="SM00382">
    <property type="entry name" value="AAA"/>
    <property type="match status" value="1"/>
</dbReference>
<dbReference type="CDD" id="cd03220">
    <property type="entry name" value="ABC_KpsT_Wzt"/>
    <property type="match status" value="1"/>
</dbReference>
<evidence type="ECO:0000256" key="2">
    <source>
        <dbReference type="ARBA" id="ARBA00022448"/>
    </source>
</evidence>
<dbReference type="GO" id="GO:0016887">
    <property type="term" value="F:ATP hydrolysis activity"/>
    <property type="evidence" value="ECO:0007669"/>
    <property type="project" value="InterPro"/>
</dbReference>
<dbReference type="InterPro" id="IPR015860">
    <property type="entry name" value="ABC_transpr_TagH-like"/>
</dbReference>
<reference evidence="6 7" key="1">
    <citation type="journal article" date="2004" name="Proc. Natl. Acad. Sci. U.S.A.">
        <title>Comparison of the genome of the oral pathogen Treponema denticola with other spirochete genomes.</title>
        <authorList>
            <person name="Seshadri R."/>
            <person name="Myers G.S."/>
            <person name="Tettelin H."/>
            <person name="Eisen J.A."/>
            <person name="Heidelberg J.F."/>
            <person name="Dodson R.J."/>
            <person name="Davidsen T.M."/>
            <person name="DeBoy R.T."/>
            <person name="Fouts D.E."/>
            <person name="Haft D.H."/>
            <person name="Selengut J."/>
            <person name="Ren Q."/>
            <person name="Brinkac L.M."/>
            <person name="Madupu R."/>
            <person name="Kolonay J."/>
            <person name="Durkin S.A."/>
            <person name="Daugherty S.C."/>
            <person name="Shetty J."/>
            <person name="Shvartsbeyn A."/>
            <person name="Gebregeorgis E."/>
            <person name="Geer K."/>
            <person name="Tsegaye G."/>
            <person name="Malek J."/>
            <person name="Ayodeji B."/>
            <person name="Shatsman S."/>
            <person name="McLeod M.P."/>
            <person name="Smajs D."/>
            <person name="Howell J.K."/>
            <person name="Pal S."/>
            <person name="Amin A."/>
            <person name="Vashisth P."/>
            <person name="McNeill T.Z."/>
            <person name="Xiang Q."/>
            <person name="Sodergren E."/>
            <person name="Baca E."/>
            <person name="Weinstock G.M."/>
            <person name="Norris S.J."/>
            <person name="Fraser C.M."/>
            <person name="Paulsen I.T."/>
        </authorList>
    </citation>
    <scope>NUCLEOTIDE SEQUENCE [LARGE SCALE GENOMIC DNA]</scope>
    <source>
        <strain evidence="7">ATCC 35405 / DSM 14222 / CIP 103919 / JCM 8153 / KCTC 15104</strain>
    </source>
</reference>
<dbReference type="Pfam" id="PF00005">
    <property type="entry name" value="ABC_tran"/>
    <property type="match status" value="1"/>
</dbReference>
<keyword evidence="3" id="KW-0547">Nucleotide-binding</keyword>
<dbReference type="HOGENOM" id="CLU_000604_101_4_12"/>
<dbReference type="PaxDb" id="243275-TDE_1417"/>
<evidence type="ECO:0000313" key="6">
    <source>
        <dbReference type="EMBL" id="AAS11934.1"/>
    </source>
</evidence>
<dbReference type="AlphaFoldDB" id="Q73MU0"/>
<protein>
    <submittedName>
        <fullName evidence="6">ABC transporter, ATP-binding protein</fullName>
    </submittedName>
</protein>
<dbReference type="OrthoDB" id="9778870at2"/>
<dbReference type="InterPro" id="IPR003439">
    <property type="entry name" value="ABC_transporter-like_ATP-bd"/>
</dbReference>
<dbReference type="InterPro" id="IPR003593">
    <property type="entry name" value="AAA+_ATPase"/>
</dbReference>
<comment type="similarity">
    <text evidence="1">Belongs to the ABC transporter superfamily.</text>
</comment>
<dbReference type="InterPro" id="IPR027417">
    <property type="entry name" value="P-loop_NTPase"/>
</dbReference>
<proteinExistence type="inferred from homology"/>
<evidence type="ECO:0000259" key="5">
    <source>
        <dbReference type="PROSITE" id="PS50893"/>
    </source>
</evidence>
<evidence type="ECO:0000256" key="1">
    <source>
        <dbReference type="ARBA" id="ARBA00005417"/>
    </source>
</evidence>
<organism evidence="6 7">
    <name type="scientific">Treponema denticola (strain ATCC 35405 / DSM 14222 / CIP 103919 / JCM 8153 / KCTC 15104)</name>
    <dbReference type="NCBI Taxonomy" id="243275"/>
    <lineage>
        <taxon>Bacteria</taxon>
        <taxon>Pseudomonadati</taxon>
        <taxon>Spirochaetota</taxon>
        <taxon>Spirochaetia</taxon>
        <taxon>Spirochaetales</taxon>
        <taxon>Treponemataceae</taxon>
        <taxon>Treponema</taxon>
    </lineage>
</organism>
<dbReference type="STRING" id="243275.TDE_1417"/>
<dbReference type="Proteomes" id="UP000008212">
    <property type="component" value="Chromosome"/>
</dbReference>
<dbReference type="PANTHER" id="PTHR46743:SF2">
    <property type="entry name" value="TEICHOIC ACIDS EXPORT ATP-BINDING PROTEIN TAGH"/>
    <property type="match status" value="1"/>
</dbReference>
<keyword evidence="2" id="KW-0813">Transport</keyword>
<sequence>MSNTVIKIEHLSKMYKLGVINNGALFRDIQSWWALKRGKEDPHGKIGADKYEGSDTEFWALKDLTFDIKQGDRVGIIGKNGAGKSTLLKALSRITTPTEGTVKIRGKVSSLLEVGTGFHGELTGRENIYLNGAILGMKKREIDRKLDEIIDFSGIEKHIDTPVKRYSSGMYVRLAFAVAAHLDSDILIADEVLAVGDAEFQKKAIGKMSELSTGQGRTVLFVSHNMAAVKSLCNKGVILEKGRLKFTSDNIDDSISYYMGTGDRGEISRPTIWINHGDIYHPNFIPKRLEVVDMSGKQFDRPINYEEGFKIRITFDINELDEMFDFGLYIYFQNMRLMIITGVYNIAKLQKKDNVSEFTIPPKFFIPNNSYLVSIFSSIRNCNWIIDPDDYIASVLIPITDTDFTIKGMLI</sequence>
<dbReference type="RefSeq" id="WP_002679021.1">
    <property type="nucleotide sequence ID" value="NC_002967.9"/>
</dbReference>
<dbReference type="KEGG" id="tde:TDE_1417"/>
<keyword evidence="4 6" id="KW-0067">ATP-binding</keyword>
<evidence type="ECO:0000313" key="7">
    <source>
        <dbReference type="Proteomes" id="UP000008212"/>
    </source>
</evidence>
<name>Q73MU0_TREDE</name>
<accession>Q73MU0</accession>
<keyword evidence="7" id="KW-1185">Reference proteome</keyword>
<dbReference type="InterPro" id="IPR050683">
    <property type="entry name" value="Bact_Polysacc_Export_ATP-bd"/>
</dbReference>
<dbReference type="eggNOG" id="COG1134">
    <property type="taxonomic scope" value="Bacteria"/>
</dbReference>
<dbReference type="SUPFAM" id="SSF52540">
    <property type="entry name" value="P-loop containing nucleoside triphosphate hydrolases"/>
    <property type="match status" value="1"/>
</dbReference>
<dbReference type="PROSITE" id="PS50893">
    <property type="entry name" value="ABC_TRANSPORTER_2"/>
    <property type="match status" value="1"/>
</dbReference>
<dbReference type="GeneID" id="2739694"/>
<dbReference type="PANTHER" id="PTHR46743">
    <property type="entry name" value="TEICHOIC ACIDS EXPORT ATP-BINDING PROTEIN TAGH"/>
    <property type="match status" value="1"/>
</dbReference>
<evidence type="ECO:0000256" key="3">
    <source>
        <dbReference type="ARBA" id="ARBA00022741"/>
    </source>
</evidence>